<comment type="caution">
    <text evidence="2">The sequence shown here is derived from an EMBL/GenBank/DDBJ whole genome shotgun (WGS) entry which is preliminary data.</text>
</comment>
<evidence type="ECO:0000313" key="2">
    <source>
        <dbReference type="EMBL" id="KAJ0208944.1"/>
    </source>
</evidence>
<gene>
    <name evidence="2" type="ORF">LSAT_V11C400205440</name>
</gene>
<protein>
    <submittedName>
        <fullName evidence="2">Uncharacterized protein</fullName>
    </submittedName>
</protein>
<reference evidence="2 3" key="1">
    <citation type="journal article" date="2017" name="Nat. Commun.">
        <title>Genome assembly with in vitro proximity ligation data and whole-genome triplication in lettuce.</title>
        <authorList>
            <person name="Reyes-Chin-Wo S."/>
            <person name="Wang Z."/>
            <person name="Yang X."/>
            <person name="Kozik A."/>
            <person name="Arikit S."/>
            <person name="Song C."/>
            <person name="Xia L."/>
            <person name="Froenicke L."/>
            <person name="Lavelle D.O."/>
            <person name="Truco M.J."/>
            <person name="Xia R."/>
            <person name="Zhu S."/>
            <person name="Xu C."/>
            <person name="Xu H."/>
            <person name="Xu X."/>
            <person name="Cox K."/>
            <person name="Korf I."/>
            <person name="Meyers B.C."/>
            <person name="Michelmore R.W."/>
        </authorList>
    </citation>
    <scope>NUCLEOTIDE SEQUENCE [LARGE SCALE GENOMIC DNA]</scope>
    <source>
        <strain evidence="3">cv. Salinas</strain>
        <tissue evidence="2">Seedlings</tissue>
    </source>
</reference>
<sequence>MYRSIRGRHYYIPTVNLSLSRAGPRMPLLLYTMHDREEQTEGSSQSSGAKRSRNPDATSQQSDGLIHFDINEEPLDLEDEQPLRRPVGGNKAKTTALMASRSSLMDQFGEKFDRYVYVQETKTEMLSRVEQKMIETQSVIQTKTNMENLENESG</sequence>
<dbReference type="AlphaFoldDB" id="A0A9R1XDX7"/>
<feature type="compositionally biased region" description="Acidic residues" evidence="1">
    <location>
        <begin position="71"/>
        <end position="80"/>
    </location>
</feature>
<proteinExistence type="predicted"/>
<evidence type="ECO:0000256" key="1">
    <source>
        <dbReference type="SAM" id="MobiDB-lite"/>
    </source>
</evidence>
<evidence type="ECO:0000313" key="3">
    <source>
        <dbReference type="Proteomes" id="UP000235145"/>
    </source>
</evidence>
<keyword evidence="3" id="KW-1185">Reference proteome</keyword>
<feature type="region of interest" description="Disordered" evidence="1">
    <location>
        <begin position="37"/>
        <end position="92"/>
    </location>
</feature>
<name>A0A9R1XDX7_LACSA</name>
<dbReference type="EMBL" id="NBSK02000004">
    <property type="protein sequence ID" value="KAJ0208944.1"/>
    <property type="molecule type" value="Genomic_DNA"/>
</dbReference>
<organism evidence="2 3">
    <name type="scientific">Lactuca sativa</name>
    <name type="common">Garden lettuce</name>
    <dbReference type="NCBI Taxonomy" id="4236"/>
    <lineage>
        <taxon>Eukaryota</taxon>
        <taxon>Viridiplantae</taxon>
        <taxon>Streptophyta</taxon>
        <taxon>Embryophyta</taxon>
        <taxon>Tracheophyta</taxon>
        <taxon>Spermatophyta</taxon>
        <taxon>Magnoliopsida</taxon>
        <taxon>eudicotyledons</taxon>
        <taxon>Gunneridae</taxon>
        <taxon>Pentapetalae</taxon>
        <taxon>asterids</taxon>
        <taxon>campanulids</taxon>
        <taxon>Asterales</taxon>
        <taxon>Asteraceae</taxon>
        <taxon>Cichorioideae</taxon>
        <taxon>Cichorieae</taxon>
        <taxon>Lactucinae</taxon>
        <taxon>Lactuca</taxon>
    </lineage>
</organism>
<dbReference type="Proteomes" id="UP000235145">
    <property type="component" value="Unassembled WGS sequence"/>
</dbReference>
<accession>A0A9R1XDX7</accession>